<dbReference type="InterPro" id="IPR008490">
    <property type="entry name" value="Transposase_InsH_N"/>
</dbReference>
<comment type="similarity">
    <text evidence="2">Belongs to the transposase 11 family.</text>
</comment>
<evidence type="ECO:0000259" key="7">
    <source>
        <dbReference type="Pfam" id="PF05598"/>
    </source>
</evidence>
<reference evidence="9" key="1">
    <citation type="journal article" date="2019" name="Int. J. Syst. Evol. Microbiol.">
        <title>The Global Catalogue of Microorganisms (GCM) 10K type strain sequencing project: providing services to taxonomists for standard genome sequencing and annotation.</title>
        <authorList>
            <consortium name="The Broad Institute Genomics Platform"/>
            <consortium name="The Broad Institute Genome Sequencing Center for Infectious Disease"/>
            <person name="Wu L."/>
            <person name="Ma J."/>
        </authorList>
    </citation>
    <scope>NUCLEOTIDE SEQUENCE [LARGE SCALE GENOMIC DNA]</scope>
    <source>
        <strain evidence="9">CCM 8778</strain>
    </source>
</reference>
<dbReference type="Pfam" id="PF01609">
    <property type="entry name" value="DDE_Tnp_1"/>
    <property type="match status" value="1"/>
</dbReference>
<dbReference type="NCBIfam" id="NF033581">
    <property type="entry name" value="transpos_IS5_4"/>
    <property type="match status" value="1"/>
</dbReference>
<keyword evidence="3" id="KW-0815">Transposition</keyword>
<evidence type="ECO:0000313" key="9">
    <source>
        <dbReference type="Proteomes" id="UP000655550"/>
    </source>
</evidence>
<organism evidence="8 9">
    <name type="scientific">Pseudomonas fluvialis</name>
    <dbReference type="NCBI Taxonomy" id="1793966"/>
    <lineage>
        <taxon>Bacteria</taxon>
        <taxon>Pseudomonadati</taxon>
        <taxon>Pseudomonadota</taxon>
        <taxon>Gammaproteobacteria</taxon>
        <taxon>Pseudomonadales</taxon>
        <taxon>Pseudomonadaceae</taxon>
        <taxon>Pseudomonas</taxon>
    </lineage>
</organism>
<evidence type="ECO:0000256" key="4">
    <source>
        <dbReference type="ARBA" id="ARBA00023125"/>
    </source>
</evidence>
<evidence type="ECO:0000256" key="1">
    <source>
        <dbReference type="ARBA" id="ARBA00003544"/>
    </source>
</evidence>
<dbReference type="EMBL" id="BMDE01000011">
    <property type="protein sequence ID" value="GGH96928.1"/>
    <property type="molecule type" value="Genomic_DNA"/>
</dbReference>
<comment type="function">
    <text evidence="1">Involved in the transposition of the insertion sequence IS5.</text>
</comment>
<dbReference type="PANTHER" id="PTHR35604">
    <property type="entry name" value="TRANSPOSASE INSH FOR INSERTION SEQUENCE ELEMENT IS5A-RELATED"/>
    <property type="match status" value="1"/>
</dbReference>
<evidence type="ECO:0000256" key="2">
    <source>
        <dbReference type="ARBA" id="ARBA00010075"/>
    </source>
</evidence>
<keyword evidence="4" id="KW-0238">DNA-binding</keyword>
<dbReference type="InterPro" id="IPR002559">
    <property type="entry name" value="Transposase_11"/>
</dbReference>
<feature type="domain" description="Transposase InsH N-terminal" evidence="7">
    <location>
        <begin position="17"/>
        <end position="108"/>
    </location>
</feature>
<proteinExistence type="inferred from homology"/>
<keyword evidence="9" id="KW-1185">Reference proteome</keyword>
<protein>
    <submittedName>
        <fullName evidence="8">IS5 family transposase</fullName>
    </submittedName>
</protein>
<evidence type="ECO:0000313" key="8">
    <source>
        <dbReference type="EMBL" id="GGH96928.1"/>
    </source>
</evidence>
<feature type="domain" description="Transposase IS4-like" evidence="6">
    <location>
        <begin position="135"/>
        <end position="310"/>
    </location>
</feature>
<dbReference type="PANTHER" id="PTHR35604:SF2">
    <property type="entry name" value="TRANSPOSASE INSH FOR INSERTION SEQUENCE ELEMENT IS5A-RELATED"/>
    <property type="match status" value="1"/>
</dbReference>
<dbReference type="InterPro" id="IPR047959">
    <property type="entry name" value="Transpos_IS5"/>
</dbReference>
<evidence type="ECO:0000259" key="6">
    <source>
        <dbReference type="Pfam" id="PF01609"/>
    </source>
</evidence>
<name>A0ABQ2AV32_9PSED</name>
<evidence type="ECO:0000256" key="3">
    <source>
        <dbReference type="ARBA" id="ARBA00022578"/>
    </source>
</evidence>
<dbReference type="Proteomes" id="UP000655550">
    <property type="component" value="Unassembled WGS sequence"/>
</dbReference>
<accession>A0ABQ2AV32</accession>
<dbReference type="RefSeq" id="WP_093986223.1">
    <property type="nucleotide sequence ID" value="NZ_BMDE01000011.1"/>
</dbReference>
<gene>
    <name evidence="8" type="ORF">GCM10007363_29670</name>
</gene>
<comment type="caution">
    <text evidence="8">The sequence shown here is derived from an EMBL/GenBank/DDBJ whole genome shotgun (WGS) entry which is preliminary data.</text>
</comment>
<keyword evidence="5" id="KW-0233">DNA recombination</keyword>
<sequence length="326" mass="36951">MKQMTFADAEYAGKRKQTRKELFLIEMDQVVPWKGLVALIDPHYPKGEGGRPAYPLMAMLRIHLMQNWFGYSDPAMEEALYETTILRQFAGLSLERIPDETTILNFRRLLEKHELAAGILAVINGYLGDRGLSLRQGTIVDATLINAPSSTKNKDGKRDPEMHQTKKGNQYYFGMKAHIGVDDESGLVHSVVGTAANVADVTQVDKLLHGEENMVGTDAGYTGVEKRPEHEGREVIWQIATRRSTYKKLSKRSALYKAKRKIEKAKAQVRAKVEHPFRVIKRQFGYVKTRFRGLAKNTAQLVTLFALSNLWMVRRHLLTNAGEVRL</sequence>
<evidence type="ECO:0000256" key="5">
    <source>
        <dbReference type="ARBA" id="ARBA00023172"/>
    </source>
</evidence>
<dbReference type="Pfam" id="PF05598">
    <property type="entry name" value="DUF772"/>
    <property type="match status" value="1"/>
</dbReference>